<proteinExistence type="predicted"/>
<dbReference type="PROSITE" id="PS51257">
    <property type="entry name" value="PROKAR_LIPOPROTEIN"/>
    <property type="match status" value="1"/>
</dbReference>
<name>A0ABS1HNQ1_9BACT</name>
<keyword evidence="1" id="KW-0732">Signal</keyword>
<comment type="caution">
    <text evidence="4">The sequence shown here is derived from an EMBL/GenBank/DDBJ whole genome shotgun (WGS) entry which is preliminary data.</text>
</comment>
<dbReference type="InterPro" id="IPR054363">
    <property type="entry name" value="GH95_cat"/>
</dbReference>
<dbReference type="RefSeq" id="WP_200466450.1">
    <property type="nucleotide sequence ID" value="NZ_JAENRR010000058.1"/>
</dbReference>
<feature type="chain" id="PRO_5045603700" description="Glycosyl hydrolase family 95 N-terminal domain-containing protein" evidence="1">
    <location>
        <begin position="22"/>
        <end position="764"/>
    </location>
</feature>
<dbReference type="PANTHER" id="PTHR31084:SF0">
    <property type="entry name" value="ALPHA-L-FUCOSIDASE 2"/>
    <property type="match status" value="1"/>
</dbReference>
<feature type="signal peptide" evidence="1">
    <location>
        <begin position="1"/>
        <end position="21"/>
    </location>
</feature>
<dbReference type="Pfam" id="PF22124">
    <property type="entry name" value="Glyco_hydro_95_cat"/>
    <property type="match status" value="1"/>
</dbReference>
<feature type="domain" description="Glycosyl hydrolase family 95 catalytic" evidence="3">
    <location>
        <begin position="290"/>
        <end position="606"/>
    </location>
</feature>
<reference evidence="4 5" key="1">
    <citation type="submission" date="2021-01" db="EMBL/GenBank/DDBJ databases">
        <title>Carboxyliciviraga sp.nov., isolated from coastal sediments.</title>
        <authorList>
            <person name="Lu D."/>
            <person name="Zhang T."/>
        </authorList>
    </citation>
    <scope>NUCLEOTIDE SEQUENCE [LARGE SCALE GENOMIC DNA]</scope>
    <source>
        <strain evidence="4 5">N1Y132</strain>
    </source>
</reference>
<evidence type="ECO:0000313" key="5">
    <source>
        <dbReference type="Proteomes" id="UP000605676"/>
    </source>
</evidence>
<dbReference type="Pfam" id="PF21307">
    <property type="entry name" value="Glyco_hydro_95_C"/>
    <property type="match status" value="1"/>
</dbReference>
<evidence type="ECO:0000256" key="1">
    <source>
        <dbReference type="SAM" id="SignalP"/>
    </source>
</evidence>
<keyword evidence="5" id="KW-1185">Reference proteome</keyword>
<dbReference type="InterPro" id="IPR008928">
    <property type="entry name" value="6-hairpin_glycosidase_sf"/>
</dbReference>
<gene>
    <name evidence="4" type="ORF">JIV24_17915</name>
</gene>
<feature type="domain" description="Alpha fucosidase A-like C-terminal" evidence="2">
    <location>
        <begin position="645"/>
        <end position="724"/>
    </location>
</feature>
<protein>
    <recommendedName>
        <fullName evidence="6">Glycosyl hydrolase family 95 N-terminal domain-containing protein</fullName>
    </recommendedName>
</protein>
<evidence type="ECO:0000313" key="4">
    <source>
        <dbReference type="EMBL" id="MBK3519230.1"/>
    </source>
</evidence>
<dbReference type="Proteomes" id="UP000605676">
    <property type="component" value="Unassembled WGS sequence"/>
</dbReference>
<sequence length="764" mass="87896">MKIITKAIVCTLVAIMLSCSADSKDSYSDYVNRFNLKWNSLPQVWHEAAFLGNGRVGTTIWGDTKQGIRFDIGDARIYKKGSRVPVGKFVLHTNDSISAFTMQQSAGLSEVKGQIKTKSENYSFETFADINEDIVRIRFKHSEAHQPVIEHVPLPGIQSNKLFKILRPFISELELADKVDFTHPVLYKHIYNTELVKTLPDEEIGEHEGISFRKVPFSDEVGYILLWHIEQSRQETTLSYSTVYYRSEKEGDVVTAINEFKAMLSRLFEEAKVAHQTEWNNYFNESFISIPDKRIEANYWFQIYKMRAATCEGELPIDLLGPWFRATPWPRIWTNLNVQITYPTMNQANKKGIASTLFDHMDTNQQHFINAVPKEYRDNGASIGRGWAPYDGTSFWGEYGNFLWLLYNYSQFLEHFPDEARQAEKYYPLLKRGVNFVLENLIKDKDGIYHVPADISPEYKVNGEVPEIEDNSYNIGLLNWALKEVIYLSEKYSDNASERAKYSKVLNNLVPLYVDDETGIMLGKDYKMDVCHRHFSHLLAFYPLAVLDVSNEDEHELSRLSLERWITRPHSDWGFKGYTYTAATAMYARLGDAEKALESLNRYLDDFATYNTFYIETGPVIETPMHSASVTLELLLQSYKLDYEQDEIKLFPALPAEWEEASFSRLRSEGGFIVSASYANKALEGACIESVQERRLRIVLPVKQDINWKTSANSSFELQHENNKTVLSGNLKKGEMLWIGESDSHSDYVKIIATEKTTSFYGIN</sequence>
<evidence type="ECO:0000259" key="3">
    <source>
        <dbReference type="Pfam" id="PF22124"/>
    </source>
</evidence>
<accession>A0ABS1HNQ1</accession>
<dbReference type="InterPro" id="IPR049053">
    <property type="entry name" value="AFCA-like_C"/>
</dbReference>
<evidence type="ECO:0000259" key="2">
    <source>
        <dbReference type="Pfam" id="PF21307"/>
    </source>
</evidence>
<evidence type="ECO:0008006" key="6">
    <source>
        <dbReference type="Google" id="ProtNLM"/>
    </source>
</evidence>
<dbReference type="PANTHER" id="PTHR31084">
    <property type="entry name" value="ALPHA-L-FUCOSIDASE 2"/>
    <property type="match status" value="1"/>
</dbReference>
<dbReference type="SUPFAM" id="SSF48208">
    <property type="entry name" value="Six-hairpin glycosidases"/>
    <property type="match status" value="1"/>
</dbReference>
<dbReference type="Gene3D" id="1.50.10.10">
    <property type="match status" value="1"/>
</dbReference>
<dbReference type="InterPro" id="IPR012341">
    <property type="entry name" value="6hp_glycosidase-like_sf"/>
</dbReference>
<dbReference type="EMBL" id="JAENRR010000058">
    <property type="protein sequence ID" value="MBK3519230.1"/>
    <property type="molecule type" value="Genomic_DNA"/>
</dbReference>
<organism evidence="4 5">
    <name type="scientific">Carboxylicivirga marina</name>
    <dbReference type="NCBI Taxonomy" id="2800988"/>
    <lineage>
        <taxon>Bacteria</taxon>
        <taxon>Pseudomonadati</taxon>
        <taxon>Bacteroidota</taxon>
        <taxon>Bacteroidia</taxon>
        <taxon>Marinilabiliales</taxon>
        <taxon>Marinilabiliaceae</taxon>
        <taxon>Carboxylicivirga</taxon>
    </lineage>
</organism>